<gene>
    <name evidence="2" type="ORF">H103_08630</name>
</gene>
<protein>
    <submittedName>
        <fullName evidence="2">Uncharacterized protein</fullName>
    </submittedName>
</protein>
<dbReference type="HOGENOM" id="CLU_2172863_0_0_1"/>
<feature type="transmembrane region" description="Helical" evidence="1">
    <location>
        <begin position="27"/>
        <end position="45"/>
    </location>
</feature>
<evidence type="ECO:0000256" key="1">
    <source>
        <dbReference type="SAM" id="Phobius"/>
    </source>
</evidence>
<sequence length="110" mass="12942">MKWVKCSYCMSHGYRVPRFPTRQLEEISHCILGMFFWIFFFFFLLPPCSSFSSAAKSVKTRNRIRKEMTKRGVSYRRIRQPADVCEPYELSCRVRFIPCDGRAVNTGSPV</sequence>
<proteinExistence type="predicted"/>
<evidence type="ECO:0000313" key="2">
    <source>
        <dbReference type="EMBL" id="EZF47528.1"/>
    </source>
</evidence>
<organism evidence="2">
    <name type="scientific">Trichophyton rubrum CBS 288.86</name>
    <dbReference type="NCBI Taxonomy" id="1215330"/>
    <lineage>
        <taxon>Eukaryota</taxon>
        <taxon>Fungi</taxon>
        <taxon>Dikarya</taxon>
        <taxon>Ascomycota</taxon>
        <taxon>Pezizomycotina</taxon>
        <taxon>Eurotiomycetes</taxon>
        <taxon>Eurotiomycetidae</taxon>
        <taxon>Onygenales</taxon>
        <taxon>Arthrodermataceae</taxon>
        <taxon>Trichophyton</taxon>
    </lineage>
</organism>
<accession>A0A022VP37</accession>
<dbReference type="EMBL" id="KK207942">
    <property type="protein sequence ID" value="EZF47528.1"/>
    <property type="molecule type" value="Genomic_DNA"/>
</dbReference>
<dbReference type="Proteomes" id="UP000023758">
    <property type="component" value="Unassembled WGS sequence"/>
</dbReference>
<reference evidence="2" key="1">
    <citation type="submission" date="2014-02" db="EMBL/GenBank/DDBJ databases">
        <title>The Genome Sequence of Trichophyton rubrum (morphotype fischeri) CBS 288.86.</title>
        <authorList>
            <consortium name="The Broad Institute Genomics Platform"/>
            <person name="Cuomo C.A."/>
            <person name="White T.C."/>
            <person name="Graser Y."/>
            <person name="Martinez-Rossi N."/>
            <person name="Heitman J."/>
            <person name="Young S.K."/>
            <person name="Zeng Q."/>
            <person name="Gargeya S."/>
            <person name="Abouelleil A."/>
            <person name="Alvarado L."/>
            <person name="Chapman S.B."/>
            <person name="Gainer-Dewar J."/>
            <person name="Goldberg J."/>
            <person name="Griggs A."/>
            <person name="Gujja S."/>
            <person name="Hansen M."/>
            <person name="Howarth C."/>
            <person name="Imamovic A."/>
            <person name="Larimer J."/>
            <person name="Martinez D."/>
            <person name="Murphy C."/>
            <person name="Pearson M.D."/>
            <person name="Persinoti G."/>
            <person name="Poon T."/>
            <person name="Priest M."/>
            <person name="Roberts A.D."/>
            <person name="Saif S."/>
            <person name="Shea T.D."/>
            <person name="Sykes S.N."/>
            <person name="Wortman J."/>
            <person name="Nusbaum C."/>
            <person name="Birren B."/>
        </authorList>
    </citation>
    <scope>NUCLEOTIDE SEQUENCE [LARGE SCALE GENOMIC DNA]</scope>
    <source>
        <strain evidence="2">CBS 288.86</strain>
    </source>
</reference>
<keyword evidence="1" id="KW-0472">Membrane</keyword>
<keyword evidence="1" id="KW-0812">Transmembrane</keyword>
<dbReference type="AlphaFoldDB" id="A0A022VP37"/>
<name>A0A022VP37_TRIRU</name>
<keyword evidence="1" id="KW-1133">Transmembrane helix</keyword>